<dbReference type="GO" id="GO:0005829">
    <property type="term" value="C:cytosol"/>
    <property type="evidence" value="ECO:0007669"/>
    <property type="project" value="TreeGrafter"/>
</dbReference>
<feature type="region of interest" description="Disordered" evidence="2">
    <location>
        <begin position="1489"/>
        <end position="1535"/>
    </location>
</feature>
<feature type="region of interest" description="Disordered" evidence="2">
    <location>
        <begin position="651"/>
        <end position="672"/>
    </location>
</feature>
<feature type="region of interest" description="Disordered" evidence="2">
    <location>
        <begin position="1911"/>
        <end position="2095"/>
    </location>
</feature>
<evidence type="ECO:0000313" key="4">
    <source>
        <dbReference type="Proteomes" id="UP001219934"/>
    </source>
</evidence>
<feature type="compositionally biased region" description="Polar residues" evidence="2">
    <location>
        <begin position="1276"/>
        <end position="1288"/>
    </location>
</feature>
<feature type="coiled-coil region" evidence="1">
    <location>
        <begin position="215"/>
        <end position="273"/>
    </location>
</feature>
<name>A0AAD6B4R2_9TELE</name>
<dbReference type="PANTHER" id="PTHR21553">
    <property type="entry name" value="ALMS1-RELATED"/>
    <property type="match status" value="1"/>
</dbReference>
<sequence length="2143" mass="244475">MKRKVAKLRLSPNEEARLIREEHERRRKLRIQQVREQQRYISLQICREVERRRQRELEQLEKDLREDWERQQRDKLHTLQTLYQESLQLLGQGHRSAKENEPDLEAIAQREEENNVKAEERYREAMKELKTQRLKDHEGQSRSTMARKKALQTEKERSAKVASLPKPPPHPIQSIDFKKPHVVKKSDVSAFAATHYHMPDSTVDREADTEQPSAHEGAELEVRRLQDLKKEEMRRREEQLEKARLRGKQALRREHLEQDRERLLVELEHMQQTDLLRRRQQVFQMPAQIFQPLYKRQETAEDYQREMEFAFEDMYTGERRVKGDLVVQLVPEPLPALSTGSQDQELDVTQDEIPPQGAGTTQYDPEQETSVQVEPSKPAPRRALRKLLDRIRNQRNHWTEQNSHVLAAEPPTPITDQIPERDTTIDTGSLSSEETHSVEPAPSPPELKTTEPPAAAETQLPDVLANRIKQFEEERKKRDEELEREKQQQVVLLLELEEQKAKLEQMLFEAQQEREELKAAVTQEAPINQPEVPVHEQEAPSVPPELVPPAGEDEHARRIREYQQRLLQQNSLHQRSVEVARQRLEEYQRALRIRYNMTPTSLLPAAVPPGLFPPPLHGVQSVHPPAPLQLPTPPASQAYIHAKAQTPVEVPTRESDMLASHSQPPSSNISSASKLVPDEVEYISSNPRNQKFTAWLTDNIMERVTGHLTERVRATRHSASITLQPTSDPIQGSSSIITSGAPLAPVPETVRPVTLPHCSLRTGSLSSTEDDRMERQRRELQEVQRRELQEVQRRELQDVQRPELQEVQRRELQEVQRRELQDVQRPELQEVQRRELQEVQRRELQEVQRRELQDVQRPELQDVQRPELQEVQRRELQEVQRRELQEVQRRELQDVQRPELQEVQRRELQEVQRRELQEVQRRELQEVQRRELQEVQRRELQEVQRRELQEVQRRELQEVQRRELQEVQRRELQEVQRPELQEVQRPELQEVQRRELQEVQRRELQEVQRRELQDVQRPELQEVQRRELQEVQRRELQEVQRPELQEVQRRELQEVQRPELQEVQRRELQEVQRQRRELQEVQRRELQEVQRRELQDVQRRELQEVQRRELQEVQRPELQEVQRRELQDVQRRELQDVQRRELQDVQRRELQEVQRPELQDVQRRLLEQREGALIQTEEQPLPEAARGVLDSESIRQTRLKLLASLLRAIEETNGGTLSHLEDPLIAQSDAPAAPASAPPSGLLPPPRAAKPPVTRVRLSIMEMMTEQHELSAIQEVETSVNTSQSKGPESSVPAPSHSLRWDLQEDYEASVVSDSSGQQTASSPETNSSTSSHVLWRERLLVGAGTSPESSESDSILRIISPPSSDSGRGADFSGPGITSCRSPTESANRPPDSDCLSSTTISTGSYISTDPEQNISTDECPLLRRCVEPERGADSLHVFSPPGQSVCFKERSPADRPALSVGSPFNDSSIQHIIDKYTQELNISLSTAGRTTDSEGSYVEESGSSVSQLSLLGVPERRGGSESSTSPQSLPSDWAAAQRRGLECHTAVPPVLEPLSGEEPSPAEDHEQDSFRPLIGQLTDQSSCLAADHMDSAMEQLVGQPSAHSSMIGQLPGPISTSFDHGGWDSTLSRMIGRLSHQSSSHWLSGGQNFYAGQLMGRVPLEQSAAWSEEGLEGSGMRPLVGELDESAGRQGASSDERTHADLGVSTEASVPPSYPVFPPEAWPHSTSPPGVSPLQQTLLIQAASPPDRGPERTEDSFHPLLAEIPHNETADPSMTFHLPDHHVPSCTEGRPHSRGEESEASSDPSVESEPSPERLRAEQPASCRAVPPLHGSFSQLITSQCHPHESEEELTALAICDDSLTVGEADKGRNSISVRGGDSAPLSDLSEGILEAAREKGILEQSEITLVSLADTTLQDHDTTEEDPHPEGGGGGQPTEGLRSTLSLNDPPEDNNQTHPDSQCGPGRGVTEVQQQRLRALQQRSSLRVEEIKARRALAKVKPEIQGPSEAREKSKGKASPPGTCKANKKSEPQQKPNAKVKGGQAELHPTTEECDITQKNTVHPPPVGGPRLDLEDEVKDVTPEQRKREASVMHSRTQRLYEQLEEVKHQKALRNRQEAYAENRLKAKEFHKKTLEKLRAKKTL</sequence>
<feature type="coiled-coil region" evidence="1">
    <location>
        <begin position="1061"/>
        <end position="1088"/>
    </location>
</feature>
<feature type="region of interest" description="Disordered" evidence="2">
    <location>
        <begin position="396"/>
        <end position="466"/>
    </location>
</feature>
<feature type="compositionally biased region" description="Basic and acidic residues" evidence="2">
    <location>
        <begin position="769"/>
        <end position="780"/>
    </location>
</feature>
<feature type="region of interest" description="Disordered" evidence="2">
    <location>
        <begin position="1229"/>
        <end position="1250"/>
    </location>
</feature>
<feature type="compositionally biased region" description="Pro residues" evidence="2">
    <location>
        <begin position="1714"/>
        <end position="1723"/>
    </location>
</feature>
<feature type="compositionally biased region" description="Low complexity" evidence="2">
    <location>
        <begin position="1230"/>
        <end position="1240"/>
    </location>
</feature>
<protein>
    <recommendedName>
        <fullName evidence="5">Centrosomal protein of 295 kDa</fullName>
    </recommendedName>
</protein>
<dbReference type="GO" id="GO:0005813">
    <property type="term" value="C:centrosome"/>
    <property type="evidence" value="ECO:0007669"/>
    <property type="project" value="TreeGrafter"/>
</dbReference>
<feature type="compositionally biased region" description="Low complexity" evidence="2">
    <location>
        <begin position="1495"/>
        <end position="1515"/>
    </location>
</feature>
<feature type="compositionally biased region" description="Polar residues" evidence="2">
    <location>
        <begin position="358"/>
        <end position="373"/>
    </location>
</feature>
<dbReference type="GO" id="GO:0005814">
    <property type="term" value="C:centriole"/>
    <property type="evidence" value="ECO:0007669"/>
    <property type="project" value="TreeGrafter"/>
</dbReference>
<feature type="region of interest" description="Disordered" evidence="2">
    <location>
        <begin position="1706"/>
        <end position="1735"/>
    </location>
</feature>
<feature type="compositionally biased region" description="Basic and acidic residues" evidence="2">
    <location>
        <begin position="1780"/>
        <end position="1799"/>
    </location>
</feature>
<feature type="coiled-coil region" evidence="1">
    <location>
        <begin position="468"/>
        <end position="523"/>
    </location>
</feature>
<dbReference type="Proteomes" id="UP001219934">
    <property type="component" value="Unassembled WGS sequence"/>
</dbReference>
<dbReference type="PANTHER" id="PTHR21553:SF26">
    <property type="entry name" value="ALMS MOTIF DOMAIN-CONTAINING PROTEIN"/>
    <property type="match status" value="1"/>
</dbReference>
<evidence type="ECO:0000256" key="2">
    <source>
        <dbReference type="SAM" id="MobiDB-lite"/>
    </source>
</evidence>
<feature type="compositionally biased region" description="Basic and acidic residues" evidence="2">
    <location>
        <begin position="131"/>
        <end position="140"/>
    </location>
</feature>
<feature type="compositionally biased region" description="Polar residues" evidence="2">
    <location>
        <begin position="1726"/>
        <end position="1735"/>
    </location>
</feature>
<feature type="region of interest" description="Disordered" evidence="2">
    <location>
        <begin position="131"/>
        <end position="175"/>
    </location>
</feature>
<feature type="region of interest" description="Disordered" evidence="2">
    <location>
        <begin position="351"/>
        <end position="381"/>
    </location>
</feature>
<feature type="compositionally biased region" description="Low complexity" evidence="2">
    <location>
        <begin position="659"/>
        <end position="672"/>
    </location>
</feature>
<gene>
    <name evidence="3" type="ORF">JOQ06_017673</name>
</gene>
<feature type="compositionally biased region" description="Polar residues" evidence="2">
    <location>
        <begin position="1940"/>
        <end position="1959"/>
    </location>
</feature>
<keyword evidence="4" id="KW-1185">Reference proteome</keyword>
<dbReference type="GO" id="GO:0046599">
    <property type="term" value="P:regulation of centriole replication"/>
    <property type="evidence" value="ECO:0007669"/>
    <property type="project" value="TreeGrafter"/>
</dbReference>
<feature type="compositionally biased region" description="Basic and acidic residues" evidence="2">
    <location>
        <begin position="2078"/>
        <end position="2090"/>
    </location>
</feature>
<accession>A0AAD6B4R2</accession>
<proteinExistence type="predicted"/>
<evidence type="ECO:0008006" key="5">
    <source>
        <dbReference type="Google" id="ProtNLM"/>
    </source>
</evidence>
<organism evidence="3 4">
    <name type="scientific">Pogonophryne albipinna</name>
    <dbReference type="NCBI Taxonomy" id="1090488"/>
    <lineage>
        <taxon>Eukaryota</taxon>
        <taxon>Metazoa</taxon>
        <taxon>Chordata</taxon>
        <taxon>Craniata</taxon>
        <taxon>Vertebrata</taxon>
        <taxon>Euteleostomi</taxon>
        <taxon>Actinopterygii</taxon>
        <taxon>Neopterygii</taxon>
        <taxon>Teleostei</taxon>
        <taxon>Neoteleostei</taxon>
        <taxon>Acanthomorphata</taxon>
        <taxon>Eupercaria</taxon>
        <taxon>Perciformes</taxon>
        <taxon>Notothenioidei</taxon>
        <taxon>Pogonophryne</taxon>
    </lineage>
</organism>
<comment type="caution">
    <text evidence="3">The sequence shown here is derived from an EMBL/GenBank/DDBJ whole genome shotgun (WGS) entry which is preliminary data.</text>
</comment>
<feature type="compositionally biased region" description="Low complexity" evidence="2">
    <location>
        <begin position="1972"/>
        <end position="1984"/>
    </location>
</feature>
<feature type="compositionally biased region" description="Basic and acidic residues" evidence="2">
    <location>
        <begin position="1916"/>
        <end position="1928"/>
    </location>
</feature>
<feature type="region of interest" description="Disordered" evidence="2">
    <location>
        <begin position="719"/>
        <end position="780"/>
    </location>
</feature>
<feature type="compositionally biased region" description="Polar residues" evidence="2">
    <location>
        <begin position="719"/>
        <end position="738"/>
    </location>
</feature>
<feature type="compositionally biased region" description="Low complexity" evidence="2">
    <location>
        <begin position="1320"/>
        <end position="1332"/>
    </location>
</feature>
<keyword evidence="1" id="KW-0175">Coiled coil</keyword>
<dbReference type="EMBL" id="JAPTMU010000011">
    <property type="protein sequence ID" value="KAJ4936149.1"/>
    <property type="molecule type" value="Genomic_DNA"/>
</dbReference>
<evidence type="ECO:0000313" key="3">
    <source>
        <dbReference type="EMBL" id="KAJ4936149.1"/>
    </source>
</evidence>
<feature type="region of interest" description="Disordered" evidence="2">
    <location>
        <begin position="1864"/>
        <end position="1885"/>
    </location>
</feature>
<feature type="compositionally biased region" description="Low complexity" evidence="2">
    <location>
        <begin position="1522"/>
        <end position="1533"/>
    </location>
</feature>
<feature type="compositionally biased region" description="Low complexity" evidence="2">
    <location>
        <begin position="1398"/>
        <end position="1410"/>
    </location>
</feature>
<evidence type="ECO:0000256" key="1">
    <source>
        <dbReference type="SAM" id="Coils"/>
    </source>
</evidence>
<reference evidence="3" key="1">
    <citation type="submission" date="2022-11" db="EMBL/GenBank/DDBJ databases">
        <title>Chromosome-level genome of Pogonophryne albipinna.</title>
        <authorList>
            <person name="Jo E."/>
        </authorList>
    </citation>
    <scope>NUCLEOTIDE SEQUENCE</scope>
    <source>
        <strain evidence="3">SGF0006</strain>
        <tissue evidence="3">Muscle</tissue>
    </source>
</reference>
<feature type="region of interest" description="Disordered" evidence="2">
    <location>
        <begin position="1771"/>
        <end position="1829"/>
    </location>
</feature>
<feature type="region of interest" description="Disordered" evidence="2">
    <location>
        <begin position="1267"/>
        <end position="1417"/>
    </location>
</feature>